<dbReference type="Pfam" id="PF13356">
    <property type="entry name" value="Arm-DNA-bind_3"/>
    <property type="match status" value="1"/>
</dbReference>
<dbReference type="InterPro" id="IPR010998">
    <property type="entry name" value="Integrase_recombinase_N"/>
</dbReference>
<dbReference type="InterPro" id="IPR011010">
    <property type="entry name" value="DNA_brk_join_enz"/>
</dbReference>
<dbReference type="AlphaFoldDB" id="A0AA48GUR0"/>
<dbReference type="InterPro" id="IPR002104">
    <property type="entry name" value="Integrase_catalytic"/>
</dbReference>
<dbReference type="Gene3D" id="3.30.160.390">
    <property type="entry name" value="Integrase, DNA-binding domain"/>
    <property type="match status" value="1"/>
</dbReference>
<dbReference type="Proteomes" id="UP001228113">
    <property type="component" value="Chromosome"/>
</dbReference>
<dbReference type="PANTHER" id="PTHR30629">
    <property type="entry name" value="PROPHAGE INTEGRASE"/>
    <property type="match status" value="1"/>
</dbReference>
<proteinExistence type="inferred from homology"/>
<evidence type="ECO:0000259" key="5">
    <source>
        <dbReference type="PROSITE" id="PS51898"/>
    </source>
</evidence>
<reference evidence="6" key="1">
    <citation type="journal article" date="2023" name="Int. J. Syst. Evol. Microbiol.">
        <title>Mesoterricola silvestris gen. nov., sp. nov., Mesoterricola sediminis sp. nov., Geothrix oryzae sp. nov., Geothrix edaphica sp. nov., Geothrix rubra sp. nov., and Geothrix limicola sp. nov., six novel members of Acidobacteriota isolated from soils.</title>
        <authorList>
            <person name="Itoh H."/>
            <person name="Sugisawa Y."/>
            <person name="Mise K."/>
            <person name="Xu Z."/>
            <person name="Kuniyasu M."/>
            <person name="Ushijima N."/>
            <person name="Kawano K."/>
            <person name="Kobayashi E."/>
            <person name="Shiratori Y."/>
            <person name="Masuda Y."/>
            <person name="Senoo K."/>
        </authorList>
    </citation>
    <scope>NUCLEOTIDE SEQUENCE</scope>
    <source>
        <strain evidence="6">W786</strain>
    </source>
</reference>
<dbReference type="InterPro" id="IPR038488">
    <property type="entry name" value="Integrase_DNA-bd_sf"/>
</dbReference>
<evidence type="ECO:0000256" key="2">
    <source>
        <dbReference type="ARBA" id="ARBA00022908"/>
    </source>
</evidence>
<sequence>MGTERKALTDSLVRGLEPGEKNYSVWDAKQPGFGCQVTPAGVKSYVFKWVLSGKQGWLTIGQTPAWNADRARKYAAQLREEVDNKRDPRRLRLDELEAPTMAKLMDDYFEKHVLRKNKPRTQSEAQTNIRIIKERLGALKVKDCTDTDVQVKLMDALEDTPIRANRARAALSVAFGLAELWKWRPQNSNPCALVSKYPENPRKRFLATEELQELGAELGQREACWPYSVAAVRLLIFTGARKDEVLGMKWADIDLERRQVRITEHKTSGTMGDKYLPLNGGALDVLGFQLDKEGQLVLDGKGRPRRRPGALPRVLGNPFVLVGSGREDPSHPDRRLPWHLMDLQGPWKVIREAVSVKLTSAKKVAAWKKWAALPAPDRLKSPMEAPGIMDVHLHDLRHTFGAFGAGSGLSLPLIGGLLGHSQASTTQRYAHLAPSPLQEASEGISARLAAAMKKAPEGA</sequence>
<dbReference type="PROSITE" id="PS51898">
    <property type="entry name" value="TYR_RECOMBINASE"/>
    <property type="match status" value="1"/>
</dbReference>
<organism evidence="6 7">
    <name type="scientific">Mesoterricola sediminis</name>
    <dbReference type="NCBI Taxonomy" id="2927980"/>
    <lineage>
        <taxon>Bacteria</taxon>
        <taxon>Pseudomonadati</taxon>
        <taxon>Acidobacteriota</taxon>
        <taxon>Holophagae</taxon>
        <taxon>Holophagales</taxon>
        <taxon>Holophagaceae</taxon>
        <taxon>Mesoterricola</taxon>
    </lineage>
</organism>
<evidence type="ECO:0000313" key="6">
    <source>
        <dbReference type="EMBL" id="BDU77982.1"/>
    </source>
</evidence>
<keyword evidence="7" id="KW-1185">Reference proteome</keyword>
<dbReference type="Gene3D" id="1.10.443.10">
    <property type="entry name" value="Intergrase catalytic core"/>
    <property type="match status" value="1"/>
</dbReference>
<dbReference type="GO" id="GO:0003677">
    <property type="term" value="F:DNA binding"/>
    <property type="evidence" value="ECO:0007669"/>
    <property type="project" value="UniProtKB-KW"/>
</dbReference>
<dbReference type="Gene3D" id="1.10.150.130">
    <property type="match status" value="1"/>
</dbReference>
<feature type="domain" description="Tyr recombinase" evidence="5">
    <location>
        <begin position="201"/>
        <end position="442"/>
    </location>
</feature>
<accession>A0AA48GUR0</accession>
<evidence type="ECO:0000313" key="7">
    <source>
        <dbReference type="Proteomes" id="UP001228113"/>
    </source>
</evidence>
<dbReference type="GO" id="GO:0015074">
    <property type="term" value="P:DNA integration"/>
    <property type="evidence" value="ECO:0007669"/>
    <property type="project" value="UniProtKB-KW"/>
</dbReference>
<dbReference type="RefSeq" id="WP_316410498.1">
    <property type="nucleotide sequence ID" value="NZ_AP027081.1"/>
</dbReference>
<keyword evidence="2" id="KW-0229">DNA integration</keyword>
<dbReference type="InterPro" id="IPR013762">
    <property type="entry name" value="Integrase-like_cat_sf"/>
</dbReference>
<dbReference type="InterPro" id="IPR025166">
    <property type="entry name" value="Integrase_DNA_bind_dom"/>
</dbReference>
<dbReference type="CDD" id="cd00796">
    <property type="entry name" value="INT_Rci_Hp1_C"/>
    <property type="match status" value="1"/>
</dbReference>
<dbReference type="PANTHER" id="PTHR30629:SF2">
    <property type="entry name" value="PROPHAGE INTEGRASE INTS-RELATED"/>
    <property type="match status" value="1"/>
</dbReference>
<dbReference type="Pfam" id="PF00589">
    <property type="entry name" value="Phage_integrase"/>
    <property type="match status" value="2"/>
</dbReference>
<protein>
    <recommendedName>
        <fullName evidence="5">Tyr recombinase domain-containing protein</fullName>
    </recommendedName>
</protein>
<evidence type="ECO:0000256" key="3">
    <source>
        <dbReference type="ARBA" id="ARBA00023125"/>
    </source>
</evidence>
<dbReference type="SUPFAM" id="SSF56349">
    <property type="entry name" value="DNA breaking-rejoining enzymes"/>
    <property type="match status" value="1"/>
</dbReference>
<evidence type="ECO:0000256" key="4">
    <source>
        <dbReference type="ARBA" id="ARBA00023172"/>
    </source>
</evidence>
<dbReference type="EMBL" id="AP027081">
    <property type="protein sequence ID" value="BDU77982.1"/>
    <property type="molecule type" value="Genomic_DNA"/>
</dbReference>
<gene>
    <name evidence="6" type="ORF">METESE_29400</name>
</gene>
<dbReference type="GO" id="GO:0006310">
    <property type="term" value="P:DNA recombination"/>
    <property type="evidence" value="ECO:0007669"/>
    <property type="project" value="UniProtKB-KW"/>
</dbReference>
<dbReference type="InterPro" id="IPR050808">
    <property type="entry name" value="Phage_Integrase"/>
</dbReference>
<name>A0AA48GUR0_9BACT</name>
<dbReference type="KEGG" id="msea:METESE_29400"/>
<evidence type="ECO:0000256" key="1">
    <source>
        <dbReference type="ARBA" id="ARBA00008857"/>
    </source>
</evidence>
<comment type="similarity">
    <text evidence="1">Belongs to the 'phage' integrase family.</text>
</comment>
<keyword evidence="3" id="KW-0238">DNA-binding</keyword>
<keyword evidence="4" id="KW-0233">DNA recombination</keyword>